<dbReference type="InterPro" id="IPR021352">
    <property type="entry name" value="DUF2971"/>
</dbReference>
<dbReference type="Proteomes" id="UP000516705">
    <property type="component" value="Plasmid pIKMIN-B501"/>
</dbReference>
<protein>
    <submittedName>
        <fullName evidence="1">DUF2971 domain-containing protein</fullName>
    </submittedName>
</protein>
<proteinExistence type="predicted"/>
<reference evidence="1 2" key="1">
    <citation type="journal article" date="2020" name="Microbiol. Resour. Announc.">
        <title>Complete Genome Sequence of Streptococcus salivarius DB-B5, a Novel Probiotic Candidate Isolated from the Supragingival Plaque of a Healthy Female Subject.</title>
        <authorList>
            <person name="Fields F.R."/>
            <person name="Li X."/>
            <person name="Navarre W.W."/>
            <person name="Naito M."/>
        </authorList>
    </citation>
    <scope>NUCLEOTIDE SEQUENCE [LARGE SCALE GENOMIC DNA]</scope>
    <source>
        <strain evidence="1 2">DB-B5</strain>
        <plasmid evidence="1 2">pIKMIN-B501</plasmid>
    </source>
</reference>
<evidence type="ECO:0000313" key="1">
    <source>
        <dbReference type="EMBL" id="QMI52078.1"/>
    </source>
</evidence>
<dbReference type="Pfam" id="PF11185">
    <property type="entry name" value="DUF2971"/>
    <property type="match status" value="1"/>
</dbReference>
<gene>
    <name evidence="1" type="ORF">HRE60_10390</name>
</gene>
<dbReference type="EMBL" id="CP054154">
    <property type="protein sequence ID" value="QMI52078.1"/>
    <property type="molecule type" value="Genomic_DNA"/>
</dbReference>
<sequence length="606" mass="70230">MNDEQKKDFEEIQKSLKELEEIISKTDFSDIKDINNTVAKAYDIYKNFPDSEAVALAYAHTLSILAKIQDSVDEVIATVAKAYDIYENFPDSETVAFAYVETLSILAKIQDSVDEVIATVAKAYDIYENFPDSEAVAFAYVKTLVYLASRQDAKQDLMETFTEVINIYNKFSKKEHISRVFAAVISEYINNINSNFSSGEKVSVKERLKILFNCLSNDNYELTEYIIGNIFYFNNGTDSFNSDTVSVTKEMFKIIIEFGVELTRYAPLIELLKDLEDCYWEQLIKIYWIVQKIKYQLSVKDLTEKKFGHYTSGEVLQIFLKQSKDSKNRKEEYYIREHSRLCNVKYMNDPEEGTVLDKYLGISESDYSEDFLKPSPWFLMSLTTEIDNLAMWSQYGARAEGVCLVLKTDSFKVYESMAETEWMGKFGNSILEKKLISTKCEETNSSYEKDYLYRICYLDEESLNNGDSNVVKEDNNNMLDDEEIKSINTSLVELKQFLNNIAKDSLLNKAIEECLEEIRYLFKVSGYSYESELRILKYAMLDPDNKDIKIDDKSGPVAKLYLERVMPIQLEQVIFGPKFSNPEHVVPLLHLLDKDIELKRSERKFK</sequence>
<organism evidence="1 2">
    <name type="scientific">Streptococcus salivarius</name>
    <dbReference type="NCBI Taxonomy" id="1304"/>
    <lineage>
        <taxon>Bacteria</taxon>
        <taxon>Bacillati</taxon>
        <taxon>Bacillota</taxon>
        <taxon>Bacilli</taxon>
        <taxon>Lactobacillales</taxon>
        <taxon>Streptococcaceae</taxon>
        <taxon>Streptococcus</taxon>
    </lineage>
</organism>
<geneLocation type="plasmid" evidence="1 2">
    <name>pIKMIN-B501</name>
</geneLocation>
<evidence type="ECO:0000313" key="2">
    <source>
        <dbReference type="Proteomes" id="UP000516705"/>
    </source>
</evidence>
<accession>A0A7L6WPA0</accession>
<name>A0A7L6WPA0_STRSL</name>
<keyword evidence="1" id="KW-0614">Plasmid</keyword>
<dbReference type="RefSeq" id="WP_181671357.1">
    <property type="nucleotide sequence ID" value="NZ_CP054154.1"/>
</dbReference>
<dbReference type="AlphaFoldDB" id="A0A7L6WPA0"/>